<dbReference type="EMBL" id="JACALR010000005">
    <property type="protein sequence ID" value="MDM1551972.1"/>
    <property type="molecule type" value="Genomic_DNA"/>
</dbReference>
<dbReference type="NCBIfam" id="NF005755">
    <property type="entry name" value="PRK07579.1"/>
    <property type="match status" value="1"/>
</dbReference>
<gene>
    <name evidence="3" type="ORF">HX095_12180</name>
</gene>
<reference evidence="3" key="2">
    <citation type="journal article" date="2022" name="Sci. Total Environ.">
        <title>Prevalence, transmission, and molecular epidemiology of tet(X)-positive bacteria among humans, animals, and environmental niches in China: An epidemiological, and genomic-based study.</title>
        <authorList>
            <person name="Dong N."/>
            <person name="Zeng Y."/>
            <person name="Cai C."/>
            <person name="Sun C."/>
            <person name="Lu J."/>
            <person name="Liu C."/>
            <person name="Zhou H."/>
            <person name="Sun Q."/>
            <person name="Shu L."/>
            <person name="Wang H."/>
            <person name="Wang Y."/>
            <person name="Wang S."/>
            <person name="Wu C."/>
            <person name="Chan E.W."/>
            <person name="Chen G."/>
            <person name="Shen Z."/>
            <person name="Chen S."/>
            <person name="Zhang R."/>
        </authorList>
    </citation>
    <scope>NUCLEOTIDE SEQUENCE</scope>
    <source>
        <strain evidence="3">210</strain>
    </source>
</reference>
<dbReference type="Proteomes" id="UP001173578">
    <property type="component" value="Unassembled WGS sequence"/>
</dbReference>
<dbReference type="InterPro" id="IPR036477">
    <property type="entry name" value="Formyl_transf_N_sf"/>
</dbReference>
<evidence type="ECO:0000313" key="3">
    <source>
        <dbReference type="EMBL" id="MDM1551972.1"/>
    </source>
</evidence>
<organism evidence="3 4">
    <name type="scientific">Empedobacter falsenii</name>
    <dbReference type="NCBI Taxonomy" id="343874"/>
    <lineage>
        <taxon>Bacteria</taxon>
        <taxon>Pseudomonadati</taxon>
        <taxon>Bacteroidota</taxon>
        <taxon>Flavobacteriia</taxon>
        <taxon>Flavobacteriales</taxon>
        <taxon>Weeksellaceae</taxon>
        <taxon>Empedobacter</taxon>
    </lineage>
</organism>
<name>A0AAW7DM25_9FLAO</name>
<reference evidence="3" key="1">
    <citation type="submission" date="2020-06" db="EMBL/GenBank/DDBJ databases">
        <authorList>
            <person name="Dong N."/>
        </authorList>
    </citation>
    <scope>NUCLEOTIDE SEQUENCE</scope>
    <source>
        <strain evidence="3">210</strain>
    </source>
</reference>
<feature type="domain" description="Formyl transferase N-terminal" evidence="1">
    <location>
        <begin position="70"/>
        <end position="166"/>
    </location>
</feature>
<dbReference type="Pfam" id="PF18216">
    <property type="entry name" value="N_formyltrans_C"/>
    <property type="match status" value="1"/>
</dbReference>
<evidence type="ECO:0000259" key="2">
    <source>
        <dbReference type="Pfam" id="PF18216"/>
    </source>
</evidence>
<evidence type="ECO:0000313" key="4">
    <source>
        <dbReference type="Proteomes" id="UP001173578"/>
    </source>
</evidence>
<dbReference type="PANTHER" id="PTHR11138">
    <property type="entry name" value="METHIONYL-TRNA FORMYLTRANSFERASE"/>
    <property type="match status" value="1"/>
</dbReference>
<feature type="domain" description="N-formyltransferase dimerization C-terminal" evidence="2">
    <location>
        <begin position="194"/>
        <end position="246"/>
    </location>
</feature>
<protein>
    <submittedName>
        <fullName evidence="3">dTDP-4-amino-4,6-dideoxyglucose formyltransferase</fullName>
    </submittedName>
</protein>
<evidence type="ECO:0000259" key="1">
    <source>
        <dbReference type="Pfam" id="PF00551"/>
    </source>
</evidence>
<sequence length="250" mass="28946">MAYKNILILSDNLHLCKELKKKLDKKLSAIQSLNYGISPYSNVFNFSKELAEKVLIFDLKEDNTIEEIILKYDLVISIHSKQFFPKKLVNSLKCINIHPGYNPINRGWYPQVFAIINNTPIGATIHEIDEELDHGAIIDQEYVQYDYSDTSLTLYNKILEKEIEIFEKNIDSIITNTYTANKPLVEGNLYLKKDFNNLCEINLEDKVTFGEVINRLRALTHGDYKNAFFIDPETNEKIFVSINLEKKTSL</sequence>
<dbReference type="RefSeq" id="WP_286486451.1">
    <property type="nucleotide sequence ID" value="NZ_JACALR010000005.1"/>
</dbReference>
<dbReference type="PANTHER" id="PTHR11138:SF5">
    <property type="entry name" value="METHIONYL-TRNA FORMYLTRANSFERASE, MITOCHONDRIAL"/>
    <property type="match status" value="1"/>
</dbReference>
<dbReference type="InterPro" id="IPR040660">
    <property type="entry name" value="N_formyltrans_C"/>
</dbReference>
<dbReference type="Gene3D" id="3.40.50.170">
    <property type="entry name" value="Formyl transferase, N-terminal domain"/>
    <property type="match status" value="1"/>
</dbReference>
<dbReference type="GO" id="GO:0005829">
    <property type="term" value="C:cytosol"/>
    <property type="evidence" value="ECO:0007669"/>
    <property type="project" value="TreeGrafter"/>
</dbReference>
<dbReference type="GO" id="GO:0004479">
    <property type="term" value="F:methionyl-tRNA formyltransferase activity"/>
    <property type="evidence" value="ECO:0007669"/>
    <property type="project" value="TreeGrafter"/>
</dbReference>
<dbReference type="AlphaFoldDB" id="A0AAW7DM25"/>
<proteinExistence type="predicted"/>
<dbReference type="Pfam" id="PF00551">
    <property type="entry name" value="Formyl_trans_N"/>
    <property type="match status" value="1"/>
</dbReference>
<dbReference type="InterPro" id="IPR002376">
    <property type="entry name" value="Formyl_transf_N"/>
</dbReference>
<comment type="caution">
    <text evidence="3">The sequence shown here is derived from an EMBL/GenBank/DDBJ whole genome shotgun (WGS) entry which is preliminary data.</text>
</comment>
<accession>A0AAW7DM25</accession>
<dbReference type="SUPFAM" id="SSF53328">
    <property type="entry name" value="Formyltransferase"/>
    <property type="match status" value="1"/>
</dbReference>